<proteinExistence type="predicted"/>
<reference evidence="1 2" key="1">
    <citation type="journal article" date="2015" name="Nature">
        <title>rRNA introns, odd ribosomes, and small enigmatic genomes across a large radiation of phyla.</title>
        <authorList>
            <person name="Brown C.T."/>
            <person name="Hug L.A."/>
            <person name="Thomas B.C."/>
            <person name="Sharon I."/>
            <person name="Castelle C.J."/>
            <person name="Singh A."/>
            <person name="Wilkins M.J."/>
            <person name="Williams K.H."/>
            <person name="Banfield J.F."/>
        </authorList>
    </citation>
    <scope>NUCLEOTIDE SEQUENCE [LARGE SCALE GENOMIC DNA]</scope>
</reference>
<name>A0A0G0JIF1_9BACT</name>
<dbReference type="AlphaFoldDB" id="A0A0G0JIF1"/>
<dbReference type="EMBL" id="LBTJ01000063">
    <property type="protein sequence ID" value="KKQ36574.1"/>
    <property type="molecule type" value="Genomic_DNA"/>
</dbReference>
<evidence type="ECO:0000313" key="2">
    <source>
        <dbReference type="Proteomes" id="UP000034471"/>
    </source>
</evidence>
<accession>A0A0G0JIF1</accession>
<organism evidence="1 2">
    <name type="scientific">Candidatus Roizmanbacteria bacterium GW2011_GWA2_37_7</name>
    <dbReference type="NCBI Taxonomy" id="1618481"/>
    <lineage>
        <taxon>Bacteria</taxon>
        <taxon>Candidatus Roizmaniibacteriota</taxon>
    </lineage>
</organism>
<evidence type="ECO:0000313" key="1">
    <source>
        <dbReference type="EMBL" id="KKQ36574.1"/>
    </source>
</evidence>
<sequence length="283" mass="31554">MAENALLKIHSEVLAGWHLAGIDETTQCFNLGLAADILTSYRQGEWGKDEALTLITTCVDGVFINEEQAKRDLEKQQLKEQISLEPIPFQGTAAYGAYDTTLPIATHMTSGAMDLITAAYDFEIGVAFSFQDLLTGEGIRPALARFMDDPSFDLTDALYGLHQKSTDEWFSKEAKIAVLREGAFAAIGKMRAMIIEKRLVQPPTIDLFFAGFGAVDTDWTRAQVAKLREEMNTGNAIPVRRNPCSSRLFNIHSFISSLFCGDRDHFLLDKFVWLELLRIVPVP</sequence>
<comment type="caution">
    <text evidence="1">The sequence shown here is derived from an EMBL/GenBank/DDBJ whole genome shotgun (WGS) entry which is preliminary data.</text>
</comment>
<dbReference type="Proteomes" id="UP000034471">
    <property type="component" value="Unassembled WGS sequence"/>
</dbReference>
<gene>
    <name evidence="1" type="ORF">US54_C0063G0007</name>
</gene>
<protein>
    <submittedName>
        <fullName evidence="1">Uncharacterized protein</fullName>
    </submittedName>
</protein>